<dbReference type="PRINTS" id="PR00081">
    <property type="entry name" value="GDHRDH"/>
</dbReference>
<proteinExistence type="inferred from homology"/>
<dbReference type="EMBL" id="FOXD01000006">
    <property type="protein sequence ID" value="SFP48855.1"/>
    <property type="molecule type" value="Genomic_DNA"/>
</dbReference>
<dbReference type="AlphaFoldDB" id="A0A1I5QRH1"/>
<dbReference type="STRING" id="1884432.SAMN05518683_1064"/>
<keyword evidence="4" id="KW-1185">Reference proteome</keyword>
<keyword evidence="2" id="KW-0560">Oxidoreductase</keyword>
<evidence type="ECO:0000256" key="1">
    <source>
        <dbReference type="ARBA" id="ARBA00006484"/>
    </source>
</evidence>
<reference evidence="4" key="1">
    <citation type="submission" date="2016-10" db="EMBL/GenBank/DDBJ databases">
        <authorList>
            <person name="Varghese N."/>
            <person name="Submissions S."/>
        </authorList>
    </citation>
    <scope>NUCLEOTIDE SEQUENCE [LARGE SCALE GENOMIC DNA]</scope>
    <source>
        <strain evidence="4">S7</strain>
    </source>
</reference>
<evidence type="ECO:0000256" key="2">
    <source>
        <dbReference type="ARBA" id="ARBA00023002"/>
    </source>
</evidence>
<dbReference type="Proteomes" id="UP000198892">
    <property type="component" value="Unassembled WGS sequence"/>
</dbReference>
<dbReference type="PANTHER" id="PTHR24320">
    <property type="entry name" value="RETINOL DEHYDROGENASE"/>
    <property type="match status" value="1"/>
</dbReference>
<comment type="similarity">
    <text evidence="1">Belongs to the short-chain dehydrogenases/reductases (SDR) family.</text>
</comment>
<dbReference type="InterPro" id="IPR036291">
    <property type="entry name" value="NAD(P)-bd_dom_sf"/>
</dbReference>
<protein>
    <submittedName>
        <fullName evidence="3">NAD(P)-dependent dehydrogenase, short-chain alcohol dehydrogenase family</fullName>
    </submittedName>
</protein>
<organism evidence="3 4">
    <name type="scientific">Salibacterium halotolerans</name>
    <dbReference type="NCBI Taxonomy" id="1884432"/>
    <lineage>
        <taxon>Bacteria</taxon>
        <taxon>Bacillati</taxon>
        <taxon>Bacillota</taxon>
        <taxon>Bacilli</taxon>
        <taxon>Bacillales</taxon>
        <taxon>Bacillaceae</taxon>
    </lineage>
</organism>
<evidence type="ECO:0000313" key="3">
    <source>
        <dbReference type="EMBL" id="SFP48855.1"/>
    </source>
</evidence>
<sequence>MVNASKTVIITGGNAGLGYETARAIAMEKRDWQIILAARNKERVNAAVSELIKVTGNQHITGMILDLASFASIHHFVSEFNQLDFPPLHSVICNAGMQFIKNESTLDGIEGTFGINHLGHFLLVRLLLPQIQKHGSILVVSSDTHDSSKKTGMPKPKYLHPSIMADLQKSDKSLENIPSSKKGQVRYTTSKLCNLYFSYELARRIENAKLSISVKAFNPGMMPGKKSGLARDYSGIMKFLWNNVFPLMRYFHPGIRSTKQSGKDLANLILDNNLAGLSGKYWDGPKEIPSSKESYNVKRAEELWNWSSNVLELEKQI</sequence>
<dbReference type="OrthoDB" id="9809821at2"/>
<dbReference type="PANTHER" id="PTHR24320:SF152">
    <property type="entry name" value="SHORT-CHAIN DEHYDROGENASE_REDUCTASE FAMILY PROTEIN"/>
    <property type="match status" value="1"/>
</dbReference>
<evidence type="ECO:0000313" key="4">
    <source>
        <dbReference type="Proteomes" id="UP000198892"/>
    </source>
</evidence>
<name>A0A1I5QRH1_9BACI</name>
<dbReference type="GO" id="GO:0016491">
    <property type="term" value="F:oxidoreductase activity"/>
    <property type="evidence" value="ECO:0007669"/>
    <property type="project" value="UniProtKB-KW"/>
</dbReference>
<accession>A0A1I5QRH1</accession>
<gene>
    <name evidence="3" type="ORF">SAMN05518683_1064</name>
</gene>
<dbReference type="InterPro" id="IPR002347">
    <property type="entry name" value="SDR_fam"/>
</dbReference>
<dbReference type="Pfam" id="PF00106">
    <property type="entry name" value="adh_short"/>
    <property type="match status" value="1"/>
</dbReference>
<dbReference type="SUPFAM" id="SSF51735">
    <property type="entry name" value="NAD(P)-binding Rossmann-fold domains"/>
    <property type="match status" value="1"/>
</dbReference>
<dbReference type="Gene3D" id="3.40.50.720">
    <property type="entry name" value="NAD(P)-binding Rossmann-like Domain"/>
    <property type="match status" value="1"/>
</dbReference>
<dbReference type="RefSeq" id="WP_093336175.1">
    <property type="nucleotide sequence ID" value="NZ_FOXD01000006.1"/>
</dbReference>